<dbReference type="OrthoDB" id="2193432at2759"/>
<dbReference type="InterPro" id="IPR037794">
    <property type="entry name" value="TAF12"/>
</dbReference>
<dbReference type="PANTHER" id="PTHR12264:SF21">
    <property type="entry name" value="TRANSCRIPTION INITIATION FACTOR TFIID SUBUNIT 12"/>
    <property type="match status" value="1"/>
</dbReference>
<evidence type="ECO:0000256" key="7">
    <source>
        <dbReference type="ARBA" id="ARBA00093657"/>
    </source>
</evidence>
<evidence type="ECO:0000313" key="9">
    <source>
        <dbReference type="EMBL" id="KAG9068556.1"/>
    </source>
</evidence>
<accession>A0A9P7XWR3</accession>
<dbReference type="EMBL" id="JAHRHY010000006">
    <property type="protein sequence ID" value="KAG9068556.1"/>
    <property type="molecule type" value="Genomic_DNA"/>
</dbReference>
<dbReference type="GO" id="GO:0046982">
    <property type="term" value="F:protein heterodimerization activity"/>
    <property type="evidence" value="ECO:0007669"/>
    <property type="project" value="InterPro"/>
</dbReference>
<comment type="subcellular location">
    <subcellularLocation>
        <location evidence="1">Nucleus</location>
    </subcellularLocation>
</comment>
<evidence type="ECO:0000256" key="5">
    <source>
        <dbReference type="ARBA" id="ARBA00023242"/>
    </source>
</evidence>
<comment type="caution">
    <text evidence="9">The sequence shown here is derived from an EMBL/GenBank/DDBJ whole genome shotgun (WGS) entry which is preliminary data.</text>
</comment>
<dbReference type="Gene3D" id="1.10.20.10">
    <property type="entry name" value="Histone, subunit A"/>
    <property type="match status" value="1"/>
</dbReference>
<evidence type="ECO:0000313" key="10">
    <source>
        <dbReference type="Proteomes" id="UP000707451"/>
    </source>
</evidence>
<protein>
    <recommendedName>
        <fullName evidence="6">TBP-associated factor 12</fullName>
    </recommendedName>
    <alternativeName>
        <fullName evidence="7">Transcription initiation factor TFIID subunit 12</fullName>
    </alternativeName>
</protein>
<sequence>MTSPGGGLDMTENPSSLISKRKIQEMVAQIDPSERLEPEILLELADEFIESVTQFACRLATHRKSSTLEVKDVQLHLERNWNIRIPGFASEEIRSVRKSTVPSSHTQKLTAVNNAKAAISTTTK</sequence>
<proteinExistence type="inferred from homology"/>
<keyword evidence="4" id="KW-0804">Transcription</keyword>
<dbReference type="InterPro" id="IPR009072">
    <property type="entry name" value="Histone-fold"/>
</dbReference>
<dbReference type="Proteomes" id="UP000707451">
    <property type="component" value="Unassembled WGS sequence"/>
</dbReference>
<feature type="domain" description="Transcription initiation factor TFIID subunit 12" evidence="8">
    <location>
        <begin position="19"/>
        <end position="83"/>
    </location>
</feature>
<dbReference type="GO" id="GO:0051123">
    <property type="term" value="P:RNA polymerase II preinitiation complex assembly"/>
    <property type="evidence" value="ECO:0007669"/>
    <property type="project" value="TreeGrafter"/>
</dbReference>
<dbReference type="PANTHER" id="PTHR12264">
    <property type="entry name" value="TRANSCRIPTION INITIATION FACTOR TFIID SUBUNIT 12"/>
    <property type="match status" value="1"/>
</dbReference>
<reference evidence="9" key="1">
    <citation type="submission" date="2021-06" db="EMBL/GenBank/DDBJ databases">
        <title>Genome Sequence of Mortierella hyaline Strain SCG-10, a Cold-Adapted, Nitrate-Reducing Fungus Isolated from Soil in Minnesota, USA.</title>
        <authorList>
            <person name="Aldossari N."/>
        </authorList>
    </citation>
    <scope>NUCLEOTIDE SEQUENCE</scope>
    <source>
        <strain evidence="9">SCG-10</strain>
    </source>
</reference>
<evidence type="ECO:0000256" key="4">
    <source>
        <dbReference type="ARBA" id="ARBA00023163"/>
    </source>
</evidence>
<dbReference type="Pfam" id="PF03847">
    <property type="entry name" value="TFIID_20kDa"/>
    <property type="match status" value="1"/>
</dbReference>
<dbReference type="GO" id="GO:0000124">
    <property type="term" value="C:SAGA complex"/>
    <property type="evidence" value="ECO:0007669"/>
    <property type="project" value="InterPro"/>
</dbReference>
<dbReference type="InterPro" id="IPR003228">
    <property type="entry name" value="TFIID_TAF12_dom"/>
</dbReference>
<evidence type="ECO:0000256" key="1">
    <source>
        <dbReference type="ARBA" id="ARBA00004123"/>
    </source>
</evidence>
<dbReference type="GO" id="GO:0003677">
    <property type="term" value="F:DNA binding"/>
    <property type="evidence" value="ECO:0007669"/>
    <property type="project" value="TreeGrafter"/>
</dbReference>
<organism evidence="9 10">
    <name type="scientific">Linnemannia hyalina</name>
    <dbReference type="NCBI Taxonomy" id="64524"/>
    <lineage>
        <taxon>Eukaryota</taxon>
        <taxon>Fungi</taxon>
        <taxon>Fungi incertae sedis</taxon>
        <taxon>Mucoromycota</taxon>
        <taxon>Mortierellomycotina</taxon>
        <taxon>Mortierellomycetes</taxon>
        <taxon>Mortierellales</taxon>
        <taxon>Mortierellaceae</taxon>
        <taxon>Linnemannia</taxon>
    </lineage>
</organism>
<keyword evidence="10" id="KW-1185">Reference proteome</keyword>
<gene>
    <name evidence="9" type="primary">TAF12</name>
    <name evidence="9" type="ORF">KI688_010831</name>
</gene>
<dbReference type="GO" id="GO:0017025">
    <property type="term" value="F:TBP-class protein binding"/>
    <property type="evidence" value="ECO:0007669"/>
    <property type="project" value="TreeGrafter"/>
</dbReference>
<evidence type="ECO:0000259" key="8">
    <source>
        <dbReference type="Pfam" id="PF03847"/>
    </source>
</evidence>
<evidence type="ECO:0000256" key="2">
    <source>
        <dbReference type="ARBA" id="ARBA00007530"/>
    </source>
</evidence>
<evidence type="ECO:0000256" key="6">
    <source>
        <dbReference type="ARBA" id="ARBA00075089"/>
    </source>
</evidence>
<keyword evidence="5" id="KW-0539">Nucleus</keyword>
<keyword evidence="3" id="KW-0805">Transcription regulation</keyword>
<dbReference type="FunFam" id="1.10.20.10:FF:000011">
    <property type="entry name" value="Transcription initiation factor TFIID subunit 12"/>
    <property type="match status" value="1"/>
</dbReference>
<dbReference type="CDD" id="cd07981">
    <property type="entry name" value="HFD_TAF12"/>
    <property type="match status" value="1"/>
</dbReference>
<evidence type="ECO:0000256" key="3">
    <source>
        <dbReference type="ARBA" id="ARBA00023015"/>
    </source>
</evidence>
<dbReference type="SUPFAM" id="SSF47113">
    <property type="entry name" value="Histone-fold"/>
    <property type="match status" value="1"/>
</dbReference>
<comment type="similarity">
    <text evidence="2">Belongs to the TAF12 family.</text>
</comment>
<dbReference type="GO" id="GO:0005669">
    <property type="term" value="C:transcription factor TFIID complex"/>
    <property type="evidence" value="ECO:0007669"/>
    <property type="project" value="InterPro"/>
</dbReference>
<dbReference type="AlphaFoldDB" id="A0A9P7XWR3"/>
<name>A0A9P7XWR3_9FUNG</name>